<dbReference type="InterPro" id="IPR001128">
    <property type="entry name" value="Cyt_P450"/>
</dbReference>
<organism evidence="9">
    <name type="scientific">Deinococcus sonorensis KR-87</name>
    <dbReference type="NCBI Taxonomy" id="694439"/>
    <lineage>
        <taxon>Bacteria</taxon>
        <taxon>Thermotogati</taxon>
        <taxon>Deinococcota</taxon>
        <taxon>Deinococci</taxon>
        <taxon>Deinococcales</taxon>
        <taxon>Deinococcaceae</taxon>
        <taxon>Deinococcus</taxon>
    </lineage>
</organism>
<dbReference type="PROSITE" id="PS00086">
    <property type="entry name" value="CYTOCHROME_P450"/>
    <property type="match status" value="1"/>
</dbReference>
<dbReference type="PRINTS" id="PR00385">
    <property type="entry name" value="P450"/>
</dbReference>
<evidence type="ECO:0000256" key="3">
    <source>
        <dbReference type="ARBA" id="ARBA00022723"/>
    </source>
</evidence>
<feature type="binding site" description="axial binding residue" evidence="7">
    <location>
        <position position="392"/>
    </location>
    <ligand>
        <name>heme</name>
        <dbReference type="ChEBI" id="CHEBI:30413"/>
    </ligand>
    <ligandPart>
        <name>Fe</name>
        <dbReference type="ChEBI" id="CHEBI:18248"/>
    </ligandPart>
</feature>
<keyword evidence="3 7" id="KW-0479">Metal-binding</keyword>
<dbReference type="InterPro" id="IPR002401">
    <property type="entry name" value="Cyt_P450_E_grp-I"/>
</dbReference>
<keyword evidence="4 8" id="KW-0560">Oxidoreductase</keyword>
<dbReference type="CDD" id="cd20620">
    <property type="entry name" value="CYP132-like"/>
    <property type="match status" value="1"/>
</dbReference>
<evidence type="ECO:0000256" key="7">
    <source>
        <dbReference type="PIRSR" id="PIRSR602401-1"/>
    </source>
</evidence>
<dbReference type="KEGG" id="dsc:ABOD76_15120"/>
<evidence type="ECO:0000256" key="4">
    <source>
        <dbReference type="ARBA" id="ARBA00023002"/>
    </source>
</evidence>
<evidence type="ECO:0000256" key="2">
    <source>
        <dbReference type="ARBA" id="ARBA00022617"/>
    </source>
</evidence>
<dbReference type="PANTHER" id="PTHR24291">
    <property type="entry name" value="CYTOCHROME P450 FAMILY 4"/>
    <property type="match status" value="1"/>
</dbReference>
<reference evidence="9" key="1">
    <citation type="submission" date="2024-06" db="EMBL/GenBank/DDBJ databases">
        <title>Draft Genome Sequence of Deinococcus sonorensis Type Strain KR-87, a Biofilm Producing Representative of the Genus Deinococcus.</title>
        <authorList>
            <person name="Boren L.S."/>
            <person name="Grosso R.A."/>
            <person name="Hugenberg-Cox A.N."/>
            <person name="Hill J.T.E."/>
            <person name="Albert C.M."/>
            <person name="Tuohy J.M."/>
        </authorList>
    </citation>
    <scope>NUCLEOTIDE SEQUENCE</scope>
    <source>
        <strain evidence="9">KR-87</strain>
    </source>
</reference>
<gene>
    <name evidence="9" type="ORF">ABOD76_15120</name>
</gene>
<dbReference type="GO" id="GO:0004497">
    <property type="term" value="F:monooxygenase activity"/>
    <property type="evidence" value="ECO:0007669"/>
    <property type="project" value="UniProtKB-KW"/>
</dbReference>
<dbReference type="Pfam" id="PF00067">
    <property type="entry name" value="p450"/>
    <property type="match status" value="1"/>
</dbReference>
<accession>A0AAU7U8F4</accession>
<dbReference type="PRINTS" id="PR00463">
    <property type="entry name" value="EP450I"/>
</dbReference>
<dbReference type="PANTHER" id="PTHR24291:SF50">
    <property type="entry name" value="BIFUNCTIONAL ALBAFLAVENONE MONOOXYGENASE_TERPENE SYNTHASE"/>
    <property type="match status" value="1"/>
</dbReference>
<dbReference type="AlphaFoldDB" id="A0AAU7U8F4"/>
<proteinExistence type="inferred from homology"/>
<dbReference type="SUPFAM" id="SSF48264">
    <property type="entry name" value="Cytochrome P450"/>
    <property type="match status" value="1"/>
</dbReference>
<evidence type="ECO:0000256" key="5">
    <source>
        <dbReference type="ARBA" id="ARBA00023004"/>
    </source>
</evidence>
<name>A0AAU7U8F4_9DEIO</name>
<dbReference type="EMBL" id="CP158299">
    <property type="protein sequence ID" value="XBV84766.1"/>
    <property type="molecule type" value="Genomic_DNA"/>
</dbReference>
<evidence type="ECO:0000313" key="9">
    <source>
        <dbReference type="EMBL" id="XBV84766.1"/>
    </source>
</evidence>
<comment type="similarity">
    <text evidence="1 8">Belongs to the cytochrome P450 family.</text>
</comment>
<evidence type="ECO:0000256" key="1">
    <source>
        <dbReference type="ARBA" id="ARBA00010617"/>
    </source>
</evidence>
<sequence length="442" mass="48746">MPTSIGFAPGPRGLPYLGVLPQLRRDAPGLFVWARENFGDFVTLPVAGRRILLLSDPASVKHVMLDNARNYRKGRGIQKIRELLGNGLLNSEGDFWLRQRRLAQPAFHRERLARMALGMQQVTEEQWLPQLHGAAHSGAPLDLGSGMTSLTLSVVARALFGAQIAPEDLKAVERSMPAVLDRGIRRTRAVSDRPPLPTPRERQAQRAAAELDRVVHSLIEARRAGPEGGDDLLGMLIEATGEDGRMDDQQLRDEVMTLFLAGHETTASLLTSLFWFLGDHPAVLARVEAELDAAPGIGADSVRTLPYLMACIHEALRLSPPAWTIPREALQEDQLLGYRVTPGSAVMISPYVIHRHPDFWEEPLQFRPERFLEKGERHSHAYLPFGAGPRGCIGNNFALMEAAIIAGLSLKHHRLTPLGPLRLQPSVTLRPAGPALMRVTAR</sequence>
<keyword evidence="5 7" id="KW-0408">Iron</keyword>
<dbReference type="InterPro" id="IPR036396">
    <property type="entry name" value="Cyt_P450_sf"/>
</dbReference>
<keyword evidence="2 7" id="KW-0349">Heme</keyword>
<dbReference type="GO" id="GO:0005506">
    <property type="term" value="F:iron ion binding"/>
    <property type="evidence" value="ECO:0007669"/>
    <property type="project" value="InterPro"/>
</dbReference>
<dbReference type="GO" id="GO:0016705">
    <property type="term" value="F:oxidoreductase activity, acting on paired donors, with incorporation or reduction of molecular oxygen"/>
    <property type="evidence" value="ECO:0007669"/>
    <property type="project" value="InterPro"/>
</dbReference>
<dbReference type="InterPro" id="IPR050196">
    <property type="entry name" value="Cytochrome_P450_Monoox"/>
</dbReference>
<keyword evidence="6 8" id="KW-0503">Monooxygenase</keyword>
<protein>
    <submittedName>
        <fullName evidence="9">Cytochrome P450</fullName>
    </submittedName>
</protein>
<dbReference type="RefSeq" id="WP_350242803.1">
    <property type="nucleotide sequence ID" value="NZ_CP158299.1"/>
</dbReference>
<dbReference type="GO" id="GO:0020037">
    <property type="term" value="F:heme binding"/>
    <property type="evidence" value="ECO:0007669"/>
    <property type="project" value="InterPro"/>
</dbReference>
<dbReference type="InterPro" id="IPR017972">
    <property type="entry name" value="Cyt_P450_CS"/>
</dbReference>
<dbReference type="Gene3D" id="1.10.630.10">
    <property type="entry name" value="Cytochrome P450"/>
    <property type="match status" value="1"/>
</dbReference>
<evidence type="ECO:0000256" key="8">
    <source>
        <dbReference type="RuleBase" id="RU000461"/>
    </source>
</evidence>
<comment type="cofactor">
    <cofactor evidence="7">
        <name>heme</name>
        <dbReference type="ChEBI" id="CHEBI:30413"/>
    </cofactor>
</comment>
<evidence type="ECO:0000256" key="6">
    <source>
        <dbReference type="ARBA" id="ARBA00023033"/>
    </source>
</evidence>